<name>A0A243WDY6_9BACT</name>
<gene>
    <name evidence="7" type="ORF">BXP70_13025</name>
</gene>
<accession>A0A243WDY6</accession>
<comment type="subcellular location">
    <subcellularLocation>
        <location evidence="1">Cell membrane</location>
        <topology evidence="1">Multi-pass membrane protein</topology>
    </subcellularLocation>
</comment>
<dbReference type="PANTHER" id="PTHR30250">
    <property type="entry name" value="PST FAMILY PREDICTED COLANIC ACID TRANSPORTER"/>
    <property type="match status" value="1"/>
</dbReference>
<evidence type="ECO:0000256" key="6">
    <source>
        <dbReference type="SAM" id="Phobius"/>
    </source>
</evidence>
<evidence type="ECO:0000313" key="7">
    <source>
        <dbReference type="EMBL" id="OUJ73888.1"/>
    </source>
</evidence>
<evidence type="ECO:0000313" key="8">
    <source>
        <dbReference type="Proteomes" id="UP000194873"/>
    </source>
</evidence>
<evidence type="ECO:0000256" key="1">
    <source>
        <dbReference type="ARBA" id="ARBA00004651"/>
    </source>
</evidence>
<evidence type="ECO:0000256" key="2">
    <source>
        <dbReference type="ARBA" id="ARBA00022475"/>
    </source>
</evidence>
<protein>
    <recommendedName>
        <fullName evidence="9">Polysaccharide biosynthesis protein C-terminal domain-containing protein</fullName>
    </recommendedName>
</protein>
<keyword evidence="5 6" id="KW-0472">Membrane</keyword>
<comment type="caution">
    <text evidence="7">The sequence shown here is derived from an EMBL/GenBank/DDBJ whole genome shotgun (WGS) entry which is preliminary data.</text>
</comment>
<evidence type="ECO:0000256" key="3">
    <source>
        <dbReference type="ARBA" id="ARBA00022692"/>
    </source>
</evidence>
<keyword evidence="2" id="KW-1003">Cell membrane</keyword>
<evidence type="ECO:0000256" key="4">
    <source>
        <dbReference type="ARBA" id="ARBA00022989"/>
    </source>
</evidence>
<sequence>MITLDFGHQEFLAYEFLRIGRDNPSELSKFLWSGASAGILISLGQILLLIIFLLSGVLPYLLGQSQHAGLIDPELIRAAGIIVLLQSVSWLLCNSISGLLFRVLAPFGYFPRMAWWNLLTTVLSAVAPVVAVVMGAGLLTAGIVMTATSLLVAVPMYLDLLRLLRKEGIPYSKPSLKVGYKNFVRSLAISGKGLLENARQQGARLVLAPLSGAAGLAAFSTMRTGANVALQGLNTVINPLMPELMRFLHQRDQDRSEAAFGTLWFVLVALMAPAMVVLQAVMEPLYTLWTRGRVTFNPLLFATLSLSVLVYAVAQPAIAVVKGNNLLKAQLTLSAVAAVVVVGGIAALVPFMNILGAGIALLVAEVAAMVGYRVVAQRWLQSNGLLWPKHQFNIAMASVWIAAAAMGAMVVLPQAKWLILLGSSVLLAGNMWRYWHVLPDLATQHARRIASSLPGMKKLYAPTK</sequence>
<feature type="transmembrane region" description="Helical" evidence="6">
    <location>
        <begin position="294"/>
        <end position="314"/>
    </location>
</feature>
<feature type="transmembrane region" description="Helical" evidence="6">
    <location>
        <begin position="392"/>
        <end position="411"/>
    </location>
</feature>
<keyword evidence="8" id="KW-1185">Reference proteome</keyword>
<feature type="transmembrane region" description="Helical" evidence="6">
    <location>
        <begin position="113"/>
        <end position="133"/>
    </location>
</feature>
<evidence type="ECO:0008006" key="9">
    <source>
        <dbReference type="Google" id="ProtNLM"/>
    </source>
</evidence>
<proteinExistence type="predicted"/>
<feature type="transmembrane region" description="Helical" evidence="6">
    <location>
        <begin position="258"/>
        <end position="282"/>
    </location>
</feature>
<feature type="transmembrane region" description="Helical" evidence="6">
    <location>
        <begin position="30"/>
        <end position="55"/>
    </location>
</feature>
<feature type="transmembrane region" description="Helical" evidence="6">
    <location>
        <begin position="354"/>
        <end position="372"/>
    </location>
</feature>
<feature type="transmembrane region" description="Helical" evidence="6">
    <location>
        <begin position="75"/>
        <end position="101"/>
    </location>
</feature>
<dbReference type="GO" id="GO:0005886">
    <property type="term" value="C:plasma membrane"/>
    <property type="evidence" value="ECO:0007669"/>
    <property type="project" value="UniProtKB-SubCell"/>
</dbReference>
<feature type="transmembrane region" description="Helical" evidence="6">
    <location>
        <begin position="326"/>
        <end position="348"/>
    </location>
</feature>
<dbReference type="InterPro" id="IPR050833">
    <property type="entry name" value="Poly_Biosynth_Transport"/>
</dbReference>
<dbReference type="EMBL" id="MTSE01000005">
    <property type="protein sequence ID" value="OUJ73888.1"/>
    <property type="molecule type" value="Genomic_DNA"/>
</dbReference>
<keyword evidence="4 6" id="KW-1133">Transmembrane helix</keyword>
<dbReference type="AlphaFoldDB" id="A0A243WDY6"/>
<keyword evidence="3 6" id="KW-0812">Transmembrane</keyword>
<dbReference type="Proteomes" id="UP000194873">
    <property type="component" value="Unassembled WGS sequence"/>
</dbReference>
<feature type="transmembrane region" description="Helical" evidence="6">
    <location>
        <begin position="139"/>
        <end position="158"/>
    </location>
</feature>
<reference evidence="7 8" key="1">
    <citation type="submission" date="2017-01" db="EMBL/GenBank/DDBJ databases">
        <title>A new Hymenobacter.</title>
        <authorList>
            <person name="Liang Y."/>
            <person name="Feng F."/>
        </authorList>
    </citation>
    <scope>NUCLEOTIDE SEQUENCE [LARGE SCALE GENOMIC DNA]</scope>
    <source>
        <strain evidence="7">MIMBbqt21</strain>
    </source>
</reference>
<evidence type="ECO:0000256" key="5">
    <source>
        <dbReference type="ARBA" id="ARBA00023136"/>
    </source>
</evidence>
<dbReference type="PANTHER" id="PTHR30250:SF11">
    <property type="entry name" value="O-ANTIGEN TRANSPORTER-RELATED"/>
    <property type="match status" value="1"/>
</dbReference>
<organism evidence="7 8">
    <name type="scientific">Hymenobacter crusticola</name>
    <dbReference type="NCBI Taxonomy" id="1770526"/>
    <lineage>
        <taxon>Bacteria</taxon>
        <taxon>Pseudomonadati</taxon>
        <taxon>Bacteroidota</taxon>
        <taxon>Cytophagia</taxon>
        <taxon>Cytophagales</taxon>
        <taxon>Hymenobacteraceae</taxon>
        <taxon>Hymenobacter</taxon>
    </lineage>
</organism>